<dbReference type="Gene3D" id="2.180.10.10">
    <property type="entry name" value="RHS repeat-associated core"/>
    <property type="match status" value="1"/>
</dbReference>
<sequence>TVSDWQWNAQAQRQASGNQLEVSYVYDANGNVRTTTTRKDNRSETDHYTYNSRNLLQSHQPDGQRLPSAVGSIDSGVSYRYDLAGRRQGSSFANAKGTVTESYDYSEDDQLIGIVSNGVNQVRALDLQGRVVSQYQTRISDQPGSAPMEGQVQNRYDRYGRLSWQKLGELETEYEY</sequence>
<dbReference type="Proteomes" id="UP001172778">
    <property type="component" value="Unassembled WGS sequence"/>
</dbReference>
<organism evidence="1 2">
    <name type="scientific">Parachitinimonas caeni</name>
    <dbReference type="NCBI Taxonomy" id="3031301"/>
    <lineage>
        <taxon>Bacteria</taxon>
        <taxon>Pseudomonadati</taxon>
        <taxon>Pseudomonadota</taxon>
        <taxon>Betaproteobacteria</taxon>
        <taxon>Neisseriales</taxon>
        <taxon>Chitinibacteraceae</taxon>
        <taxon>Parachitinimonas</taxon>
    </lineage>
</organism>
<name>A0ABT7E4C7_9NEIS</name>
<protein>
    <recommendedName>
        <fullName evidence="3">RHS repeat protein</fullName>
    </recommendedName>
</protein>
<reference evidence="1" key="1">
    <citation type="submission" date="2023-03" db="EMBL/GenBank/DDBJ databases">
        <title>Chitinimonas shenzhenensis gen. nov., sp. nov., a novel member of family Burkholderiaceae isolated from activated sludge collected in Shen Zhen, China.</title>
        <authorList>
            <person name="Wang X."/>
        </authorList>
    </citation>
    <scope>NUCLEOTIDE SEQUENCE</scope>
    <source>
        <strain evidence="1">DQS-5</strain>
    </source>
</reference>
<accession>A0ABT7E4C7</accession>
<comment type="caution">
    <text evidence="1">The sequence shown here is derived from an EMBL/GenBank/DDBJ whole genome shotgun (WGS) entry which is preliminary data.</text>
</comment>
<dbReference type="RefSeq" id="WP_284103444.1">
    <property type="nucleotide sequence ID" value="NZ_JARRAF010000171.1"/>
</dbReference>
<gene>
    <name evidence="1" type="ORF">PZA18_24170</name>
</gene>
<feature type="non-terminal residue" evidence="1">
    <location>
        <position position="1"/>
    </location>
</feature>
<proteinExistence type="predicted"/>
<keyword evidence="2" id="KW-1185">Reference proteome</keyword>
<dbReference type="EMBL" id="JARRAF010000171">
    <property type="protein sequence ID" value="MDK2127136.1"/>
    <property type="molecule type" value="Genomic_DNA"/>
</dbReference>
<evidence type="ECO:0008006" key="3">
    <source>
        <dbReference type="Google" id="ProtNLM"/>
    </source>
</evidence>
<evidence type="ECO:0000313" key="1">
    <source>
        <dbReference type="EMBL" id="MDK2127136.1"/>
    </source>
</evidence>
<evidence type="ECO:0000313" key="2">
    <source>
        <dbReference type="Proteomes" id="UP001172778"/>
    </source>
</evidence>
<feature type="non-terminal residue" evidence="1">
    <location>
        <position position="176"/>
    </location>
</feature>